<dbReference type="OrthoDB" id="9802672at2"/>
<dbReference type="Proteomes" id="UP000005835">
    <property type="component" value="Unassembled WGS sequence"/>
</dbReference>
<dbReference type="SUPFAM" id="SSF111304">
    <property type="entry name" value="Recombination protein RecR"/>
    <property type="match status" value="1"/>
</dbReference>
<evidence type="ECO:0000256" key="4">
    <source>
        <dbReference type="ARBA" id="ARBA00022833"/>
    </source>
</evidence>
<feature type="domain" description="Toprim" evidence="8">
    <location>
        <begin position="82"/>
        <end position="183"/>
    </location>
</feature>
<evidence type="ECO:0000256" key="3">
    <source>
        <dbReference type="ARBA" id="ARBA00022771"/>
    </source>
</evidence>
<gene>
    <name evidence="7" type="primary">recR</name>
    <name evidence="9" type="ORF">HMPREF9465_02346</name>
</gene>
<keyword evidence="2 7" id="KW-0227">DNA damage</keyword>
<dbReference type="GO" id="GO:0006310">
    <property type="term" value="P:DNA recombination"/>
    <property type="evidence" value="ECO:0007669"/>
    <property type="project" value="UniProtKB-UniRule"/>
</dbReference>
<dbReference type="HAMAP" id="MF_00017">
    <property type="entry name" value="RecR"/>
    <property type="match status" value="1"/>
</dbReference>
<dbReference type="Pfam" id="PF21175">
    <property type="entry name" value="RecR_C"/>
    <property type="match status" value="1"/>
</dbReference>
<comment type="function">
    <text evidence="7">May play a role in DNA repair. It seems to be involved in an RecBC-independent recombinational process of DNA repair. It may act with RecF and RecO.</text>
</comment>
<dbReference type="Gene3D" id="1.10.8.420">
    <property type="entry name" value="RecR Domain 1"/>
    <property type="match status" value="1"/>
</dbReference>
<keyword evidence="10" id="KW-1185">Reference proteome</keyword>
<keyword evidence="4 7" id="KW-0862">Zinc</keyword>
<dbReference type="STRING" id="742823.HMPREF9465_02346"/>
<protein>
    <recommendedName>
        <fullName evidence="7">Recombination protein RecR</fullName>
    </recommendedName>
</protein>
<evidence type="ECO:0000313" key="9">
    <source>
        <dbReference type="EMBL" id="EKB30078.1"/>
    </source>
</evidence>
<dbReference type="InterPro" id="IPR000093">
    <property type="entry name" value="DNA_Rcmb_RecR"/>
</dbReference>
<dbReference type="Gene3D" id="3.40.1360.10">
    <property type="match status" value="1"/>
</dbReference>
<organism evidence="9 10">
    <name type="scientific">Sutterella wadsworthensis 2_1_59BFAA</name>
    <dbReference type="NCBI Taxonomy" id="742823"/>
    <lineage>
        <taxon>Bacteria</taxon>
        <taxon>Pseudomonadati</taxon>
        <taxon>Pseudomonadota</taxon>
        <taxon>Betaproteobacteria</taxon>
        <taxon>Burkholderiales</taxon>
        <taxon>Sutterellaceae</taxon>
        <taxon>Sutterella</taxon>
    </lineage>
</organism>
<accession>K1JTV5</accession>
<dbReference type="PANTHER" id="PTHR30446">
    <property type="entry name" value="RECOMBINATION PROTEIN RECR"/>
    <property type="match status" value="1"/>
</dbReference>
<reference evidence="9 10" key="1">
    <citation type="submission" date="2012-05" db="EMBL/GenBank/DDBJ databases">
        <title>The Genome Sequence of Sutterella wadsworthensis 2_1_59BFAA.</title>
        <authorList>
            <consortium name="The Broad Institute Genome Sequencing Platform"/>
            <person name="Earl A."/>
            <person name="Ward D."/>
            <person name="Feldgarden M."/>
            <person name="Gevers D."/>
            <person name="Daigneault M."/>
            <person name="Strauss J."/>
            <person name="Allen-Vercoe E."/>
            <person name="Walker B."/>
            <person name="Young S.K."/>
            <person name="Zeng Q."/>
            <person name="Gargeya S."/>
            <person name="Fitzgerald M."/>
            <person name="Haas B."/>
            <person name="Abouelleil A."/>
            <person name="Alvarado L."/>
            <person name="Arachchi H.M."/>
            <person name="Berlin A.M."/>
            <person name="Chapman S.B."/>
            <person name="Goldberg J."/>
            <person name="Griggs A."/>
            <person name="Gujja S."/>
            <person name="Hansen M."/>
            <person name="Howarth C."/>
            <person name="Imamovic A."/>
            <person name="Larimer J."/>
            <person name="McCowen C."/>
            <person name="Montmayeur A."/>
            <person name="Murphy C."/>
            <person name="Neiman D."/>
            <person name="Pearson M."/>
            <person name="Priest M."/>
            <person name="Roberts A."/>
            <person name="Saif S."/>
            <person name="Shea T."/>
            <person name="Sisk P."/>
            <person name="Sykes S."/>
            <person name="Wortman J."/>
            <person name="Nusbaum C."/>
            <person name="Birren B."/>
        </authorList>
    </citation>
    <scope>NUCLEOTIDE SEQUENCE [LARGE SCALE GENOMIC DNA]</scope>
    <source>
        <strain evidence="9 10">2_1_59BFAA</strain>
    </source>
</reference>
<name>K1JTV5_9BURK</name>
<keyword evidence="5 7" id="KW-0233">DNA recombination</keyword>
<proteinExistence type="inferred from homology"/>
<evidence type="ECO:0000313" key="10">
    <source>
        <dbReference type="Proteomes" id="UP000005835"/>
    </source>
</evidence>
<evidence type="ECO:0000256" key="7">
    <source>
        <dbReference type="HAMAP-Rule" id="MF_00017"/>
    </source>
</evidence>
<dbReference type="GO" id="GO:0003677">
    <property type="term" value="F:DNA binding"/>
    <property type="evidence" value="ECO:0007669"/>
    <property type="project" value="UniProtKB-UniRule"/>
</dbReference>
<dbReference type="InterPro" id="IPR006171">
    <property type="entry name" value="TOPRIM_dom"/>
</dbReference>
<dbReference type="InterPro" id="IPR034137">
    <property type="entry name" value="TOPRIM_RecR"/>
</dbReference>
<dbReference type="RefSeq" id="WP_005437320.1">
    <property type="nucleotide sequence ID" value="NZ_JH815522.1"/>
</dbReference>
<dbReference type="Pfam" id="PF13662">
    <property type="entry name" value="Toprim_4"/>
    <property type="match status" value="1"/>
</dbReference>
<dbReference type="PROSITE" id="PS50880">
    <property type="entry name" value="TOPRIM"/>
    <property type="match status" value="1"/>
</dbReference>
<dbReference type="AlphaFoldDB" id="K1JTV5"/>
<dbReference type="GO" id="GO:0008270">
    <property type="term" value="F:zinc ion binding"/>
    <property type="evidence" value="ECO:0007669"/>
    <property type="project" value="UniProtKB-KW"/>
</dbReference>
<evidence type="ECO:0000256" key="6">
    <source>
        <dbReference type="ARBA" id="ARBA00023204"/>
    </source>
</evidence>
<dbReference type="NCBIfam" id="TIGR00615">
    <property type="entry name" value="recR"/>
    <property type="match status" value="1"/>
</dbReference>
<sequence>MSIRLSPAVESLVKALGKLPGYGPRSAQRAAFHLLQNRDESLDELAAAVERVRRGVGRCRLCNTFTEGDICPVCLDEERDPGLLCVVESTADQMALDASLAWPGYYFVLSGRLSPVNGIGPADIGMPLLLKRVGAGVEEGVLREVVVAMSYTPEGDATAYYLIDALKKRWPQLRVTRLARGLPAGIEIEYTDLSTIANAVYARRDA</sequence>
<dbReference type="PATRIC" id="fig|742823.3.peg.2349"/>
<evidence type="ECO:0000256" key="1">
    <source>
        <dbReference type="ARBA" id="ARBA00022723"/>
    </source>
</evidence>
<dbReference type="PROSITE" id="PS01300">
    <property type="entry name" value="RECR"/>
    <property type="match status" value="1"/>
</dbReference>
<dbReference type="PANTHER" id="PTHR30446:SF0">
    <property type="entry name" value="RECOMBINATION PROTEIN RECR"/>
    <property type="match status" value="1"/>
</dbReference>
<comment type="caution">
    <text evidence="9">The sequence shown here is derived from an EMBL/GenBank/DDBJ whole genome shotgun (WGS) entry which is preliminary data.</text>
</comment>
<feature type="zinc finger region" description="C4-type" evidence="7">
    <location>
        <begin position="59"/>
        <end position="74"/>
    </location>
</feature>
<dbReference type="InterPro" id="IPR023627">
    <property type="entry name" value="Rcmb_RecR"/>
</dbReference>
<comment type="similarity">
    <text evidence="7">Belongs to the RecR family.</text>
</comment>
<dbReference type="HOGENOM" id="CLU_060739_1_0_4"/>
<dbReference type="EMBL" id="ADMG01000058">
    <property type="protein sequence ID" value="EKB30078.1"/>
    <property type="molecule type" value="Genomic_DNA"/>
</dbReference>
<dbReference type="GO" id="GO:0006281">
    <property type="term" value="P:DNA repair"/>
    <property type="evidence" value="ECO:0007669"/>
    <property type="project" value="UniProtKB-UniRule"/>
</dbReference>
<evidence type="ECO:0000256" key="5">
    <source>
        <dbReference type="ARBA" id="ARBA00023172"/>
    </source>
</evidence>
<evidence type="ECO:0000259" key="8">
    <source>
        <dbReference type="PROSITE" id="PS50880"/>
    </source>
</evidence>
<dbReference type="CDD" id="cd01025">
    <property type="entry name" value="TOPRIM_recR"/>
    <property type="match status" value="1"/>
</dbReference>
<keyword evidence="3 7" id="KW-0863">Zinc-finger</keyword>
<dbReference type="InterPro" id="IPR015967">
    <property type="entry name" value="Rcmb_RecR_Znf"/>
</dbReference>
<evidence type="ECO:0000256" key="2">
    <source>
        <dbReference type="ARBA" id="ARBA00022763"/>
    </source>
</evidence>
<dbReference type="Pfam" id="PF21176">
    <property type="entry name" value="RecR_HhH"/>
    <property type="match status" value="1"/>
</dbReference>
<dbReference type="Pfam" id="PF02132">
    <property type="entry name" value="RecR_ZnF"/>
    <property type="match status" value="1"/>
</dbReference>
<keyword evidence="1 7" id="KW-0479">Metal-binding</keyword>
<keyword evidence="6 7" id="KW-0234">DNA repair</keyword>
<dbReference type="eggNOG" id="COG0353">
    <property type="taxonomic scope" value="Bacteria"/>
</dbReference>